<dbReference type="EMBL" id="JASMRN010000007">
    <property type="protein sequence ID" value="MEZ7515565.1"/>
    <property type="molecule type" value="Genomic_DNA"/>
</dbReference>
<reference evidence="1 2" key="1">
    <citation type="submission" date="2023-05" db="EMBL/GenBank/DDBJ databases">
        <title>Adaptations of aquatic viruses from atmosphere-close ecosystems of the Central Arctic Ocean.</title>
        <authorList>
            <person name="Rahlff J."/>
            <person name="Holmfeldt K."/>
        </authorList>
    </citation>
    <scope>NUCLEOTIDE SEQUENCE [LARGE SCALE GENOMIC DNA]</scope>
    <source>
        <strain evidence="1 2">Arc14</strain>
    </source>
</reference>
<organism evidence="1 2">
    <name type="scientific">Flavobacterium frigidarium</name>
    <dbReference type="NCBI Taxonomy" id="99286"/>
    <lineage>
        <taxon>Bacteria</taxon>
        <taxon>Pseudomonadati</taxon>
        <taxon>Bacteroidota</taxon>
        <taxon>Flavobacteriia</taxon>
        <taxon>Flavobacteriales</taxon>
        <taxon>Flavobacteriaceae</taxon>
        <taxon>Flavobacterium</taxon>
    </lineage>
</organism>
<dbReference type="RefSeq" id="WP_371570018.1">
    <property type="nucleotide sequence ID" value="NZ_JASMRN010000007.1"/>
</dbReference>
<sequence>MTLTTFLTYIKENPNSIAFADTIAVIEDNYVFTPTAFKNGNQQNAAGENSGSCKIFAFAKAQQLSPEETLNCFGTYYTEDVLKNPEGTDHQNIRNFMVSGWNGIAFEGDALQLK</sequence>
<dbReference type="Proteomes" id="UP001568894">
    <property type="component" value="Unassembled WGS sequence"/>
</dbReference>
<proteinExistence type="predicted"/>
<name>A0ABV4KD30_9FLAO</name>
<dbReference type="Gene3D" id="3.20.160.10">
    <property type="entry name" value="vpa0580 domain like"/>
    <property type="match status" value="1"/>
</dbReference>
<gene>
    <name evidence="1" type="ORF">QO192_09765</name>
</gene>
<keyword evidence="2" id="KW-1185">Reference proteome</keyword>
<comment type="caution">
    <text evidence="1">The sequence shown here is derived from an EMBL/GenBank/DDBJ whole genome shotgun (WGS) entry which is preliminary data.</text>
</comment>
<evidence type="ECO:0000313" key="2">
    <source>
        <dbReference type="Proteomes" id="UP001568894"/>
    </source>
</evidence>
<dbReference type="InterPro" id="IPR038604">
    <property type="entry name" value="HopJ_sf"/>
</dbReference>
<dbReference type="Pfam" id="PF08888">
    <property type="entry name" value="HopJ"/>
    <property type="match status" value="1"/>
</dbReference>
<evidence type="ECO:0000313" key="1">
    <source>
        <dbReference type="EMBL" id="MEZ7515565.1"/>
    </source>
</evidence>
<dbReference type="InterPro" id="IPR014984">
    <property type="entry name" value="HopJ"/>
</dbReference>
<accession>A0ABV4KD30</accession>
<protein>
    <submittedName>
        <fullName evidence="1">HopJ type III effector protein</fullName>
    </submittedName>
</protein>